<dbReference type="InterPro" id="IPR043502">
    <property type="entry name" value="DNA/RNA_pol_sf"/>
</dbReference>
<evidence type="ECO:0000313" key="3">
    <source>
        <dbReference type="EMBL" id="KID57771.1"/>
    </source>
</evidence>
<evidence type="ECO:0000259" key="2">
    <source>
        <dbReference type="PROSITE" id="PS50878"/>
    </source>
</evidence>
<evidence type="ECO:0000256" key="1">
    <source>
        <dbReference type="ARBA" id="ARBA00034120"/>
    </source>
</evidence>
<dbReference type="PROSITE" id="PS50878">
    <property type="entry name" value="RT_POL"/>
    <property type="match status" value="1"/>
</dbReference>
<dbReference type="PANTHER" id="PTHR34047:SF8">
    <property type="entry name" value="PROTEIN YKFC"/>
    <property type="match status" value="1"/>
</dbReference>
<protein>
    <submittedName>
        <fullName evidence="3">DNA polymerase</fullName>
    </submittedName>
</protein>
<sequence length="534" mass="61853">MKSAFALSTKNIIKFGDTDIFPFPYETRMFSDIFEKLLISLEDTHNDFQDRLNECPPVNISTCSTVGYNGYRWATQIDPYWNSYFLGLVLSITEKIEASRVNDDYVYSYRYSPDFSTGSLFNKDINWRKFQNDSLELAKSDQSINYILTCDIADFYTRIYHHRLENALDRIDPQKDISSKIKKLIQTFSGTNSYGLPVGGPAARILAELALDSLDHILLISGVKFKRYVDDFIIFCKTKEDAHSVLTLISRKLMENEGLTLQKHKTNILSKDEFTSLTQSKLFGLDEDEGSPMKAKFMSLPIRFDPYSQNAAEQYEEIKETLSDFDLLGMLSNELQKSKINQPFSKQLIRAFAAVDDRVLSDAFNVIFSSINELYPIFNTIIQVATTNWGRFEEQTKSLIRNKLIELINTDSFILKTELNLAYVVKLFTKENNVEGQTVLTEIHRSNTDSILITLVVTQAMAKWNTHYWLSELRRTFPTMTPWQRRLFIVSSYLLGDEGKHWLTHNKAKFNFIDEIYREWGAFRKSSRNLEEAL</sequence>
<feature type="domain" description="Reverse transcriptase" evidence="2">
    <location>
        <begin position="74"/>
        <end position="302"/>
    </location>
</feature>
<dbReference type="Pfam" id="PF00078">
    <property type="entry name" value="RVT_1"/>
    <property type="match status" value="1"/>
</dbReference>
<reference evidence="3 4" key="1">
    <citation type="submission" date="2014-12" db="EMBL/GenBank/DDBJ databases">
        <title>Draft Genome Sequence of Pseudoalteromonas luteoviolacea HI1.</title>
        <authorList>
            <person name="Asahina A.Y."/>
            <person name="Hadfield M.G."/>
        </authorList>
    </citation>
    <scope>NUCLEOTIDE SEQUENCE [LARGE SCALE GENOMIC DNA]</scope>
    <source>
        <strain evidence="3 4">HI1</strain>
    </source>
</reference>
<accession>A0A0C1QAU2</accession>
<gene>
    <name evidence="3" type="ORF">JF50_09865</name>
</gene>
<dbReference type="Proteomes" id="UP000031327">
    <property type="component" value="Unassembled WGS sequence"/>
</dbReference>
<dbReference type="SUPFAM" id="SSF56672">
    <property type="entry name" value="DNA/RNA polymerases"/>
    <property type="match status" value="1"/>
</dbReference>
<dbReference type="AlphaFoldDB" id="A0A0C1QAU2"/>
<comment type="similarity">
    <text evidence="1">Belongs to the bacterial reverse transcriptase family.</text>
</comment>
<comment type="caution">
    <text evidence="3">The sequence shown here is derived from an EMBL/GenBank/DDBJ whole genome shotgun (WGS) entry which is preliminary data.</text>
</comment>
<evidence type="ECO:0000313" key="4">
    <source>
        <dbReference type="Proteomes" id="UP000031327"/>
    </source>
</evidence>
<organism evidence="3 4">
    <name type="scientific">Pseudoalteromonas luteoviolacea</name>
    <dbReference type="NCBI Taxonomy" id="43657"/>
    <lineage>
        <taxon>Bacteria</taxon>
        <taxon>Pseudomonadati</taxon>
        <taxon>Pseudomonadota</taxon>
        <taxon>Gammaproteobacteria</taxon>
        <taxon>Alteromonadales</taxon>
        <taxon>Pseudoalteromonadaceae</taxon>
        <taxon>Pseudoalteromonas</taxon>
    </lineage>
</organism>
<dbReference type="PANTHER" id="PTHR34047">
    <property type="entry name" value="NUCLEAR INTRON MATURASE 1, MITOCHONDRIAL-RELATED"/>
    <property type="match status" value="1"/>
</dbReference>
<name>A0A0C1QAU2_9GAMM</name>
<dbReference type="InterPro" id="IPR051083">
    <property type="entry name" value="GrpII_Intron_Splice-Mob/Def"/>
</dbReference>
<proteinExistence type="inferred from homology"/>
<dbReference type="EMBL" id="JWIC01000005">
    <property type="protein sequence ID" value="KID57771.1"/>
    <property type="molecule type" value="Genomic_DNA"/>
</dbReference>
<dbReference type="InterPro" id="IPR000477">
    <property type="entry name" value="RT_dom"/>
</dbReference>
<dbReference type="CDD" id="cd01646">
    <property type="entry name" value="RT_Bac_retron_I"/>
    <property type="match status" value="1"/>
</dbReference>